<dbReference type="AlphaFoldDB" id="A0A518BPN8"/>
<reference evidence="1 2" key="1">
    <citation type="submission" date="2019-02" db="EMBL/GenBank/DDBJ databases">
        <title>Deep-cultivation of Planctomycetes and their phenomic and genomic characterization uncovers novel biology.</title>
        <authorList>
            <person name="Wiegand S."/>
            <person name="Jogler M."/>
            <person name="Boedeker C."/>
            <person name="Pinto D."/>
            <person name="Vollmers J."/>
            <person name="Rivas-Marin E."/>
            <person name="Kohn T."/>
            <person name="Peeters S.H."/>
            <person name="Heuer A."/>
            <person name="Rast P."/>
            <person name="Oberbeckmann S."/>
            <person name="Bunk B."/>
            <person name="Jeske O."/>
            <person name="Meyerdierks A."/>
            <person name="Storesund J.E."/>
            <person name="Kallscheuer N."/>
            <person name="Luecker S."/>
            <person name="Lage O.M."/>
            <person name="Pohl T."/>
            <person name="Merkel B.J."/>
            <person name="Hornburger P."/>
            <person name="Mueller R.-W."/>
            <person name="Bruemmer F."/>
            <person name="Labrenz M."/>
            <person name="Spormann A.M."/>
            <person name="Op den Camp H."/>
            <person name="Overmann J."/>
            <person name="Amann R."/>
            <person name="Jetten M.S.M."/>
            <person name="Mascher T."/>
            <person name="Medema M.H."/>
            <person name="Devos D.P."/>
            <person name="Kaster A.-K."/>
            <person name="Ovreas L."/>
            <person name="Rohde M."/>
            <person name="Galperin M.Y."/>
            <person name="Jogler C."/>
        </authorList>
    </citation>
    <scope>NUCLEOTIDE SEQUENCE [LARGE SCALE GENOMIC DNA]</scope>
    <source>
        <strain evidence="1 2">Pla133</strain>
    </source>
</reference>
<protein>
    <submittedName>
        <fullName evidence="1">Uncharacterized protein</fullName>
    </submittedName>
</protein>
<name>A0A518BPN8_9BACT</name>
<keyword evidence="2" id="KW-1185">Reference proteome</keyword>
<evidence type="ECO:0000313" key="1">
    <source>
        <dbReference type="EMBL" id="QDU68940.1"/>
    </source>
</evidence>
<dbReference type="EMBL" id="CP036287">
    <property type="protein sequence ID" value="QDU68940.1"/>
    <property type="molecule type" value="Genomic_DNA"/>
</dbReference>
<sequence>MTGVIGTTLVAAVRVEHAVTGELLGPIEIDVVEPTWSGWTIAYRRGHALLMAAEGLLGDQPEETSVDVRLVDARVRARVSSSFLVGGAQSGAEAPTAVPAPVAPTEIDPRALRAASCGELHRCERATSTPERAGASPLVARLTVAKLGSGGKAEHVVRLEPVASTLEIVLADEQGRPLRGAVVEVRGKEGAPAVELIEADWPCVDSDLAQAAIYRSCPARVWDARYYPFQVVVDGMRVVDRMMSYSTPVTRHRLVTPRNLRASE</sequence>
<dbReference type="RefSeq" id="WP_145068381.1">
    <property type="nucleotide sequence ID" value="NZ_CP036287.1"/>
</dbReference>
<evidence type="ECO:0000313" key="2">
    <source>
        <dbReference type="Proteomes" id="UP000316921"/>
    </source>
</evidence>
<dbReference type="KEGG" id="pbap:Pla133_40550"/>
<proteinExistence type="predicted"/>
<dbReference type="Proteomes" id="UP000316921">
    <property type="component" value="Chromosome"/>
</dbReference>
<organism evidence="1 2">
    <name type="scientific">Engelhardtia mirabilis</name>
    <dbReference type="NCBI Taxonomy" id="2528011"/>
    <lineage>
        <taxon>Bacteria</taxon>
        <taxon>Pseudomonadati</taxon>
        <taxon>Planctomycetota</taxon>
        <taxon>Planctomycetia</taxon>
        <taxon>Planctomycetia incertae sedis</taxon>
        <taxon>Engelhardtia</taxon>
    </lineage>
</organism>
<gene>
    <name evidence="1" type="ORF">Pla133_40550</name>
</gene>
<accession>A0A518BPN8</accession>